<comment type="similarity">
    <text evidence="1">Belongs to the LysR transcriptional regulatory family.</text>
</comment>
<dbReference type="InterPro" id="IPR005119">
    <property type="entry name" value="LysR_subst-bd"/>
</dbReference>
<proteinExistence type="inferred from homology"/>
<dbReference type="InterPro" id="IPR000847">
    <property type="entry name" value="LysR_HTH_N"/>
</dbReference>
<name>A0A6I4WEE0_9ACTN</name>
<keyword evidence="4" id="KW-0804">Transcription</keyword>
<dbReference type="Gene3D" id="3.40.190.10">
    <property type="entry name" value="Periplasmic binding protein-like II"/>
    <property type="match status" value="2"/>
</dbReference>
<dbReference type="PROSITE" id="PS50931">
    <property type="entry name" value="HTH_LYSR"/>
    <property type="match status" value="1"/>
</dbReference>
<evidence type="ECO:0000256" key="3">
    <source>
        <dbReference type="ARBA" id="ARBA00023125"/>
    </source>
</evidence>
<keyword evidence="7" id="KW-1185">Reference proteome</keyword>
<organism evidence="6 7">
    <name type="scientific">Actinomadura rayongensis</name>
    <dbReference type="NCBI Taxonomy" id="1429076"/>
    <lineage>
        <taxon>Bacteria</taxon>
        <taxon>Bacillati</taxon>
        <taxon>Actinomycetota</taxon>
        <taxon>Actinomycetes</taxon>
        <taxon>Streptosporangiales</taxon>
        <taxon>Thermomonosporaceae</taxon>
        <taxon>Actinomadura</taxon>
    </lineage>
</organism>
<dbReference type="InterPro" id="IPR050389">
    <property type="entry name" value="LysR-type_TF"/>
</dbReference>
<dbReference type="SUPFAM" id="SSF53850">
    <property type="entry name" value="Periplasmic binding protein-like II"/>
    <property type="match status" value="1"/>
</dbReference>
<evidence type="ECO:0000259" key="5">
    <source>
        <dbReference type="PROSITE" id="PS50931"/>
    </source>
</evidence>
<dbReference type="InterPro" id="IPR036390">
    <property type="entry name" value="WH_DNA-bd_sf"/>
</dbReference>
<protein>
    <submittedName>
        <fullName evidence="6">LysR family transcriptional regulator</fullName>
    </submittedName>
</protein>
<evidence type="ECO:0000256" key="4">
    <source>
        <dbReference type="ARBA" id="ARBA00023163"/>
    </source>
</evidence>
<accession>A0A6I4WEE0</accession>
<dbReference type="AlphaFoldDB" id="A0A6I4WEE0"/>
<dbReference type="Pfam" id="PF00126">
    <property type="entry name" value="HTH_1"/>
    <property type="match status" value="1"/>
</dbReference>
<dbReference type="GO" id="GO:0003700">
    <property type="term" value="F:DNA-binding transcription factor activity"/>
    <property type="evidence" value="ECO:0007669"/>
    <property type="project" value="InterPro"/>
</dbReference>
<reference evidence="6 7" key="1">
    <citation type="submission" date="2019-12" db="EMBL/GenBank/DDBJ databases">
        <title>Nocardia macrotermitis sp. nov. and Nocardia aurantia sp. nov., isolated from the gut of the fungus growing-termite Macrotermes natalensis.</title>
        <authorList>
            <person name="Christine B."/>
            <person name="Rene B."/>
        </authorList>
    </citation>
    <scope>NUCLEOTIDE SEQUENCE [LARGE SCALE GENOMIC DNA]</scope>
    <source>
        <strain evidence="6 7">DSM 102126</strain>
    </source>
</reference>
<dbReference type="EMBL" id="WUTW01000011">
    <property type="protein sequence ID" value="MXQ68168.1"/>
    <property type="molecule type" value="Genomic_DNA"/>
</dbReference>
<dbReference type="Gene3D" id="1.10.10.10">
    <property type="entry name" value="Winged helix-like DNA-binding domain superfamily/Winged helix DNA-binding domain"/>
    <property type="match status" value="1"/>
</dbReference>
<dbReference type="Proteomes" id="UP000431901">
    <property type="component" value="Unassembled WGS sequence"/>
</dbReference>
<gene>
    <name evidence="6" type="ORF">GQ466_29545</name>
</gene>
<feature type="domain" description="HTH lysR-type" evidence="5">
    <location>
        <begin position="5"/>
        <end position="62"/>
    </location>
</feature>
<evidence type="ECO:0000256" key="2">
    <source>
        <dbReference type="ARBA" id="ARBA00023015"/>
    </source>
</evidence>
<sequence length="316" mass="33786">MQSRLDFNLLVALDVLLEEESVTGAAARLHLSGPAMSRTLGRIRRALGDPVLVRSGRGMVPTPRALALRAEVRDVVRRAAGIFGPDERVDPGTLEASFTVQAEEGTIAVVAGPLLERLAREAPGVTLRFLGEGPRDTHRLRRDTVDLEVGVISATPETSTLPLLTERFVAVMRPGHPLTKPDAPLTAWAAASQLATSRRGRTRGPIDDALAAEGLRRRLVGSVPDAHTALAVVAGSDLVAFALARLHRRLIDRLGLVAVVPPLELPPCVLEMAWHVRYDADAAHAWLRGIVRDAVLDAAGVLPGGTISDIGERGER</sequence>
<evidence type="ECO:0000313" key="7">
    <source>
        <dbReference type="Proteomes" id="UP000431901"/>
    </source>
</evidence>
<dbReference type="PANTHER" id="PTHR30118">
    <property type="entry name" value="HTH-TYPE TRANSCRIPTIONAL REGULATOR LEUO-RELATED"/>
    <property type="match status" value="1"/>
</dbReference>
<dbReference type="InterPro" id="IPR036388">
    <property type="entry name" value="WH-like_DNA-bd_sf"/>
</dbReference>
<dbReference type="SUPFAM" id="SSF46785">
    <property type="entry name" value="Winged helix' DNA-binding domain"/>
    <property type="match status" value="1"/>
</dbReference>
<keyword evidence="3" id="KW-0238">DNA-binding</keyword>
<evidence type="ECO:0000313" key="6">
    <source>
        <dbReference type="EMBL" id="MXQ68168.1"/>
    </source>
</evidence>
<dbReference type="Pfam" id="PF03466">
    <property type="entry name" value="LysR_substrate"/>
    <property type="match status" value="1"/>
</dbReference>
<dbReference type="OrthoDB" id="8717159at2"/>
<dbReference type="RefSeq" id="WP_161106360.1">
    <property type="nucleotide sequence ID" value="NZ_JBHLYI010000014.1"/>
</dbReference>
<dbReference type="PANTHER" id="PTHR30118:SF15">
    <property type="entry name" value="TRANSCRIPTIONAL REGULATORY PROTEIN"/>
    <property type="match status" value="1"/>
</dbReference>
<dbReference type="GO" id="GO:0003677">
    <property type="term" value="F:DNA binding"/>
    <property type="evidence" value="ECO:0007669"/>
    <property type="project" value="UniProtKB-KW"/>
</dbReference>
<evidence type="ECO:0000256" key="1">
    <source>
        <dbReference type="ARBA" id="ARBA00009437"/>
    </source>
</evidence>
<keyword evidence="2" id="KW-0805">Transcription regulation</keyword>
<comment type="caution">
    <text evidence="6">The sequence shown here is derived from an EMBL/GenBank/DDBJ whole genome shotgun (WGS) entry which is preliminary data.</text>
</comment>